<sequence>MVMPVPMAAHMLQFHPIPFTQQLLQQSSSSSSSHHHFQLFHHSPPPPPPPPPQTQNPAARLIFPPPHHHRRQFPIGGDAREPEPAAAVAEINSPHGGCSGGGGGREFLAGMMNFKLGVDDCGREGGADDDDDEDAAAAERGGIHGWHHEEERPLDIDYIYRNGKRNKHKEPESPPPPPPSLAAAEFYKQSEETPIAAAAADDDEADESGHGRAPTGGSNYKLFSELEAIYKPGSSSGGGGIAEANQTGSGSALTGDENSLIPASNAAFGAAAVLSEMSAGGEAPTEKQPQQINVSSGGGGGGGMRRSKRKRRQKQQQLAAVAAFFETLVRQLMEHQESLHRRFLDAMERRDRERAGRDDAWRRQEAARSARDAAARARDRQLSAAREAAVVAFLEKISGQALHLPPAAADEAATAITTTMAAKIPITAPTDSDVIGAETGGRRWPKAEVEALIGVRWRLEEKFQEPGLKGPLWDEVSAQMAAIGFRRSAKRCKEKWENINKYFRKAKDSGKRRPPHAKTCPYFRQLDELYSKPAATVRNSSELLDAIVVSRESNVDVVDDDDDDDDDTDGAEEGGGGGGGGGGEQEGEGESLSEGEAQGLSNKLDQYKVHHESTNLFF</sequence>
<name>A0A199UNM6_ANACO</name>
<dbReference type="Proteomes" id="UP000092600">
    <property type="component" value="Unassembled WGS sequence"/>
</dbReference>
<dbReference type="PANTHER" id="PTHR21654:SF31">
    <property type="entry name" value="OS02G0104500 PROTEIN"/>
    <property type="match status" value="1"/>
</dbReference>
<evidence type="ECO:0000256" key="5">
    <source>
        <dbReference type="ARBA" id="ARBA00023242"/>
    </source>
</evidence>
<keyword evidence="3" id="KW-0238">DNA-binding</keyword>
<dbReference type="PROSITE" id="PS50090">
    <property type="entry name" value="MYB_LIKE"/>
    <property type="match status" value="1"/>
</dbReference>
<dbReference type="InterPro" id="IPR001005">
    <property type="entry name" value="SANT/Myb"/>
</dbReference>
<evidence type="ECO:0000313" key="8">
    <source>
        <dbReference type="EMBL" id="OAY66378.1"/>
    </source>
</evidence>
<protein>
    <submittedName>
        <fullName evidence="8">Trihelix transcription factor GT-2</fullName>
    </submittedName>
</protein>
<feature type="compositionally biased region" description="Acidic residues" evidence="6">
    <location>
        <begin position="557"/>
        <end position="572"/>
    </location>
</feature>
<evidence type="ECO:0000256" key="1">
    <source>
        <dbReference type="ARBA" id="ARBA00004123"/>
    </source>
</evidence>
<reference evidence="8 9" key="1">
    <citation type="journal article" date="2016" name="DNA Res.">
        <title>The draft genome of MD-2 pineapple using hybrid error correction of long reads.</title>
        <authorList>
            <person name="Redwan R.M."/>
            <person name="Saidin A."/>
            <person name="Kumar S.V."/>
        </authorList>
    </citation>
    <scope>NUCLEOTIDE SEQUENCE [LARGE SCALE GENOMIC DNA]</scope>
    <source>
        <strain evidence="9">cv. MD2</strain>
        <tissue evidence="8">Leaf</tissue>
    </source>
</reference>
<dbReference type="PANTHER" id="PTHR21654">
    <property type="entry name" value="FI21293P1"/>
    <property type="match status" value="1"/>
</dbReference>
<feature type="region of interest" description="Disordered" evidence="6">
    <location>
        <begin position="23"/>
        <end position="68"/>
    </location>
</feature>
<dbReference type="AlphaFoldDB" id="A0A199UNM6"/>
<proteinExistence type="predicted"/>
<feature type="region of interest" description="Disordered" evidence="6">
    <location>
        <begin position="554"/>
        <end position="606"/>
    </location>
</feature>
<evidence type="ECO:0000256" key="2">
    <source>
        <dbReference type="ARBA" id="ARBA00023015"/>
    </source>
</evidence>
<feature type="domain" description="Myb-like" evidence="7">
    <location>
        <begin position="443"/>
        <end position="500"/>
    </location>
</feature>
<evidence type="ECO:0000256" key="4">
    <source>
        <dbReference type="ARBA" id="ARBA00023163"/>
    </source>
</evidence>
<feature type="region of interest" description="Disordered" evidence="6">
    <location>
        <begin position="198"/>
        <end position="219"/>
    </location>
</feature>
<dbReference type="Pfam" id="PF13837">
    <property type="entry name" value="Myb_DNA-bind_4"/>
    <property type="match status" value="1"/>
</dbReference>
<evidence type="ECO:0000259" key="7">
    <source>
        <dbReference type="PROSITE" id="PS50090"/>
    </source>
</evidence>
<feature type="compositionally biased region" description="Gly residues" evidence="6">
    <location>
        <begin position="573"/>
        <end position="584"/>
    </location>
</feature>
<organism evidence="8 9">
    <name type="scientific">Ananas comosus</name>
    <name type="common">Pineapple</name>
    <name type="synonym">Ananas ananas</name>
    <dbReference type="NCBI Taxonomy" id="4615"/>
    <lineage>
        <taxon>Eukaryota</taxon>
        <taxon>Viridiplantae</taxon>
        <taxon>Streptophyta</taxon>
        <taxon>Embryophyta</taxon>
        <taxon>Tracheophyta</taxon>
        <taxon>Spermatophyta</taxon>
        <taxon>Magnoliopsida</taxon>
        <taxon>Liliopsida</taxon>
        <taxon>Poales</taxon>
        <taxon>Bromeliaceae</taxon>
        <taxon>Bromelioideae</taxon>
        <taxon>Ananas</taxon>
    </lineage>
</organism>
<dbReference type="GO" id="GO:0005634">
    <property type="term" value="C:nucleus"/>
    <property type="evidence" value="ECO:0007669"/>
    <property type="project" value="UniProtKB-SubCell"/>
</dbReference>
<dbReference type="CDD" id="cd12203">
    <property type="entry name" value="GT1"/>
    <property type="match status" value="1"/>
</dbReference>
<dbReference type="GO" id="GO:0003677">
    <property type="term" value="F:DNA binding"/>
    <property type="evidence" value="ECO:0007669"/>
    <property type="project" value="UniProtKB-KW"/>
</dbReference>
<keyword evidence="5" id="KW-0539">Nucleus</keyword>
<feature type="region of interest" description="Disordered" evidence="6">
    <location>
        <begin position="234"/>
        <end position="256"/>
    </location>
</feature>
<keyword evidence="4" id="KW-0804">Transcription</keyword>
<feature type="compositionally biased region" description="Basic residues" evidence="6">
    <location>
        <begin position="305"/>
        <end position="314"/>
    </location>
</feature>
<dbReference type="EMBL" id="LSRQ01006276">
    <property type="protein sequence ID" value="OAY66378.1"/>
    <property type="molecule type" value="Genomic_DNA"/>
</dbReference>
<comment type="caution">
    <text evidence="8">The sequence shown here is derived from an EMBL/GenBank/DDBJ whole genome shotgun (WGS) entry which is preliminary data.</text>
</comment>
<feature type="compositionally biased region" description="Pro residues" evidence="6">
    <location>
        <begin position="43"/>
        <end position="54"/>
    </location>
</feature>
<keyword evidence="2" id="KW-0805">Transcription regulation</keyword>
<feature type="compositionally biased region" description="Low complexity" evidence="6">
    <location>
        <begin position="23"/>
        <end position="32"/>
    </location>
</feature>
<accession>A0A199UNM6</accession>
<comment type="subcellular location">
    <subcellularLocation>
        <location evidence="1">Nucleus</location>
    </subcellularLocation>
</comment>
<dbReference type="FunFam" id="1.10.10.60:FF:000092">
    <property type="entry name" value="Trihelix transcription factor GT-2"/>
    <property type="match status" value="1"/>
</dbReference>
<gene>
    <name evidence="8" type="ORF">ACMD2_18637</name>
</gene>
<evidence type="ECO:0000313" key="9">
    <source>
        <dbReference type="Proteomes" id="UP000092600"/>
    </source>
</evidence>
<dbReference type="GO" id="GO:0006355">
    <property type="term" value="P:regulation of DNA-templated transcription"/>
    <property type="evidence" value="ECO:0007669"/>
    <property type="project" value="UniProtKB-ARBA"/>
</dbReference>
<dbReference type="Gene3D" id="1.10.10.60">
    <property type="entry name" value="Homeodomain-like"/>
    <property type="match status" value="1"/>
</dbReference>
<dbReference type="STRING" id="4615.A0A199UNM6"/>
<feature type="region of interest" description="Disordered" evidence="6">
    <location>
        <begin position="279"/>
        <end position="315"/>
    </location>
</feature>
<evidence type="ECO:0000256" key="3">
    <source>
        <dbReference type="ARBA" id="ARBA00023125"/>
    </source>
</evidence>
<evidence type="ECO:0000256" key="6">
    <source>
        <dbReference type="SAM" id="MobiDB-lite"/>
    </source>
</evidence>
<dbReference type="InterPro" id="IPR044822">
    <property type="entry name" value="Myb_DNA-bind_4"/>
</dbReference>